<feature type="region of interest" description="Disordered" evidence="1">
    <location>
        <begin position="1"/>
        <end position="37"/>
    </location>
</feature>
<proteinExistence type="predicted"/>
<accession>A0A6J4LCU9</accession>
<sequence>GCVVGGSCGARTGRPSPPRPPSPKLLGEGGASSVSAGVDAPVETRFWMPQAPRSVGAAGRPECAPLSRYRESGGRGGEGPFGAYRILRHRSHPLQPALAGSRRALHRCGPRGRPAGARQPKRVRACPM</sequence>
<reference evidence="2" key="1">
    <citation type="submission" date="2020-02" db="EMBL/GenBank/DDBJ databases">
        <authorList>
            <person name="Meier V. D."/>
        </authorList>
    </citation>
    <scope>NUCLEOTIDE SEQUENCE</scope>
    <source>
        <strain evidence="2">AVDCRST_MAG68</strain>
    </source>
</reference>
<feature type="non-terminal residue" evidence="2">
    <location>
        <position position="1"/>
    </location>
</feature>
<feature type="compositionally biased region" description="Basic residues" evidence="1">
    <location>
        <begin position="119"/>
        <end position="128"/>
    </location>
</feature>
<organism evidence="2">
    <name type="scientific">uncultured Gemmatimonadota bacterium</name>
    <dbReference type="NCBI Taxonomy" id="203437"/>
    <lineage>
        <taxon>Bacteria</taxon>
        <taxon>Pseudomonadati</taxon>
        <taxon>Gemmatimonadota</taxon>
        <taxon>environmental samples</taxon>
    </lineage>
</organism>
<dbReference type="AlphaFoldDB" id="A0A6J4LCU9"/>
<evidence type="ECO:0000313" key="2">
    <source>
        <dbReference type="EMBL" id="CAA9325525.1"/>
    </source>
</evidence>
<evidence type="ECO:0000256" key="1">
    <source>
        <dbReference type="SAM" id="MobiDB-lite"/>
    </source>
</evidence>
<name>A0A6J4LCU9_9BACT</name>
<protein>
    <submittedName>
        <fullName evidence="2">Uncharacterized protein</fullName>
    </submittedName>
</protein>
<feature type="region of interest" description="Disordered" evidence="1">
    <location>
        <begin position="105"/>
        <end position="128"/>
    </location>
</feature>
<dbReference type="EMBL" id="CADCTW010000102">
    <property type="protein sequence ID" value="CAA9325525.1"/>
    <property type="molecule type" value="Genomic_DNA"/>
</dbReference>
<gene>
    <name evidence="2" type="ORF">AVDCRST_MAG68-2208</name>
</gene>
<feature type="non-terminal residue" evidence="2">
    <location>
        <position position="128"/>
    </location>
</feature>